<evidence type="ECO:0000313" key="3">
    <source>
        <dbReference type="Proteomes" id="UP000026962"/>
    </source>
</evidence>
<sequence>MGRAPSRVIALGDTVDDGVLSCTGEGVAFGATTVTEFACGGFVLRVMWNHGVADSCGLAQFLRTVGELVRGLPSPSVAGADLEYSN</sequence>
<reference evidence="2" key="1">
    <citation type="submission" date="2015-04" db="UniProtKB">
        <authorList>
            <consortium name="EnsemblPlants"/>
        </authorList>
    </citation>
    <scope>IDENTIFICATION</scope>
</reference>
<dbReference type="Proteomes" id="UP000026962">
    <property type="component" value="Chromosome 1"/>
</dbReference>
<dbReference type="EnsemblPlants" id="OPUNC01G10740.1">
    <property type="protein sequence ID" value="OPUNC01G10740.1"/>
    <property type="gene ID" value="OPUNC01G10740"/>
</dbReference>
<proteinExistence type="inferred from homology"/>
<protein>
    <submittedName>
        <fullName evidence="2">Uncharacterized protein</fullName>
    </submittedName>
</protein>
<name>A0A0E0JGX4_ORYPU</name>
<dbReference type="HOGENOM" id="CLU_2501820_0_0_1"/>
<dbReference type="PANTHER" id="PTHR31147:SF26">
    <property type="entry name" value="OS06G0699100 PROTEIN"/>
    <property type="match status" value="1"/>
</dbReference>
<dbReference type="STRING" id="4537.A0A0E0JGX4"/>
<dbReference type="PANTHER" id="PTHR31147">
    <property type="entry name" value="ACYL TRANSFERASE 4"/>
    <property type="match status" value="1"/>
</dbReference>
<dbReference type="Pfam" id="PF02458">
    <property type="entry name" value="Transferase"/>
    <property type="match status" value="1"/>
</dbReference>
<accession>A0A0E0JGX4</accession>
<dbReference type="Gene3D" id="3.30.559.10">
    <property type="entry name" value="Chloramphenicol acetyltransferase-like domain"/>
    <property type="match status" value="1"/>
</dbReference>
<dbReference type="InterPro" id="IPR023213">
    <property type="entry name" value="CAT-like_dom_sf"/>
</dbReference>
<evidence type="ECO:0000256" key="1">
    <source>
        <dbReference type="ARBA" id="ARBA00009861"/>
    </source>
</evidence>
<dbReference type="GO" id="GO:0050734">
    <property type="term" value="F:hydroxycinnamoyltransferase activity"/>
    <property type="evidence" value="ECO:0007669"/>
    <property type="project" value="UniProtKB-ARBA"/>
</dbReference>
<reference evidence="2" key="2">
    <citation type="submission" date="2018-05" db="EMBL/GenBank/DDBJ databases">
        <title>OpunRS2 (Oryza punctata Reference Sequence Version 2).</title>
        <authorList>
            <person name="Zhang J."/>
            <person name="Kudrna D."/>
            <person name="Lee S."/>
            <person name="Talag J."/>
            <person name="Welchert J."/>
            <person name="Wing R.A."/>
        </authorList>
    </citation>
    <scope>NUCLEOTIDE SEQUENCE [LARGE SCALE GENOMIC DNA]</scope>
</reference>
<dbReference type="InterPro" id="IPR050898">
    <property type="entry name" value="Plant_acyltransferase"/>
</dbReference>
<comment type="similarity">
    <text evidence="1">Belongs to the plant acyltransferase family.</text>
</comment>
<evidence type="ECO:0000313" key="2">
    <source>
        <dbReference type="EnsemblPlants" id="OPUNC01G10740.1"/>
    </source>
</evidence>
<keyword evidence="3" id="KW-1185">Reference proteome</keyword>
<dbReference type="AlphaFoldDB" id="A0A0E0JGX4"/>
<organism evidence="2">
    <name type="scientific">Oryza punctata</name>
    <name type="common">Red rice</name>
    <dbReference type="NCBI Taxonomy" id="4537"/>
    <lineage>
        <taxon>Eukaryota</taxon>
        <taxon>Viridiplantae</taxon>
        <taxon>Streptophyta</taxon>
        <taxon>Embryophyta</taxon>
        <taxon>Tracheophyta</taxon>
        <taxon>Spermatophyta</taxon>
        <taxon>Magnoliopsida</taxon>
        <taxon>Liliopsida</taxon>
        <taxon>Poales</taxon>
        <taxon>Poaceae</taxon>
        <taxon>BOP clade</taxon>
        <taxon>Oryzoideae</taxon>
        <taxon>Oryzeae</taxon>
        <taxon>Oryzinae</taxon>
        <taxon>Oryza</taxon>
    </lineage>
</organism>
<dbReference type="Gramene" id="OPUNC01G10740.1">
    <property type="protein sequence ID" value="OPUNC01G10740.1"/>
    <property type="gene ID" value="OPUNC01G10740"/>
</dbReference>